<comment type="caution">
    <text evidence="2">The sequence shown here is derived from an EMBL/GenBank/DDBJ whole genome shotgun (WGS) entry which is preliminary data.</text>
</comment>
<accession>A0AAP0ITA2</accession>
<gene>
    <name evidence="2" type="ORF">Syun_018642</name>
</gene>
<sequence>MPIAPDLLTAREEAQRRPALGTLLGQGRRACGGNGGGHDTTPSPSHLHKWWGGLVAPPLSRCYECIERPKGKANSPPDGIGQCDQTSTIASEVEEGVLKRKYPTCSNWKAKVGEAKECRVNKESQPNLGNVVSDGIGTSSVSEKGTFVVGRSGSRECSKGSHIPTDSAKEMEEGASFDTSTQEADASATSFHGGPSDLSLLLFFTNHVLLDILRNKGVSPVHAIAFYHGPMKFMDIVEPHNPIKFWEDWEGDLESVERCSEKADYPYQTSSDYMEWYLRFTYLTYMQQRNRRALNVAFSFRCTLEVNLTLDDAFQMVYQVIAILSSAEHTYQSTTMTASQSKGGTTSTRDVLHYD</sequence>
<reference evidence="2 3" key="1">
    <citation type="submission" date="2024-01" db="EMBL/GenBank/DDBJ databases">
        <title>Genome assemblies of Stephania.</title>
        <authorList>
            <person name="Yang L."/>
        </authorList>
    </citation>
    <scope>NUCLEOTIDE SEQUENCE [LARGE SCALE GENOMIC DNA]</scope>
    <source>
        <strain evidence="2">YNDBR</strain>
        <tissue evidence="2">Leaf</tissue>
    </source>
</reference>
<dbReference type="AlphaFoldDB" id="A0AAP0ITA2"/>
<keyword evidence="3" id="KW-1185">Reference proteome</keyword>
<name>A0AAP0ITA2_9MAGN</name>
<organism evidence="2 3">
    <name type="scientific">Stephania yunnanensis</name>
    <dbReference type="NCBI Taxonomy" id="152371"/>
    <lineage>
        <taxon>Eukaryota</taxon>
        <taxon>Viridiplantae</taxon>
        <taxon>Streptophyta</taxon>
        <taxon>Embryophyta</taxon>
        <taxon>Tracheophyta</taxon>
        <taxon>Spermatophyta</taxon>
        <taxon>Magnoliopsida</taxon>
        <taxon>Ranunculales</taxon>
        <taxon>Menispermaceae</taxon>
        <taxon>Menispermoideae</taxon>
        <taxon>Cissampelideae</taxon>
        <taxon>Stephania</taxon>
    </lineage>
</organism>
<evidence type="ECO:0000313" key="3">
    <source>
        <dbReference type="Proteomes" id="UP001420932"/>
    </source>
</evidence>
<protein>
    <submittedName>
        <fullName evidence="2">Uncharacterized protein</fullName>
    </submittedName>
</protein>
<feature type="region of interest" description="Disordered" evidence="1">
    <location>
        <begin position="335"/>
        <end position="355"/>
    </location>
</feature>
<evidence type="ECO:0000256" key="1">
    <source>
        <dbReference type="SAM" id="MobiDB-lite"/>
    </source>
</evidence>
<feature type="region of interest" description="Disordered" evidence="1">
    <location>
        <begin position="25"/>
        <end position="44"/>
    </location>
</feature>
<feature type="compositionally biased region" description="Polar residues" evidence="1">
    <location>
        <begin position="335"/>
        <end position="349"/>
    </location>
</feature>
<feature type="region of interest" description="Disordered" evidence="1">
    <location>
        <begin position="152"/>
        <end position="189"/>
    </location>
</feature>
<dbReference type="Proteomes" id="UP001420932">
    <property type="component" value="Unassembled WGS sequence"/>
</dbReference>
<dbReference type="EMBL" id="JBBNAF010000008">
    <property type="protein sequence ID" value="KAK9121025.1"/>
    <property type="molecule type" value="Genomic_DNA"/>
</dbReference>
<evidence type="ECO:0000313" key="2">
    <source>
        <dbReference type="EMBL" id="KAK9121025.1"/>
    </source>
</evidence>
<feature type="compositionally biased region" description="Polar residues" evidence="1">
    <location>
        <begin position="177"/>
        <end position="189"/>
    </location>
</feature>
<proteinExistence type="predicted"/>